<keyword evidence="1" id="KW-0175">Coiled coil</keyword>
<reference evidence="2" key="1">
    <citation type="journal article" date="2020" name="mSystems">
        <title>Genome- and Community-Level Interaction Insights into Carbon Utilization and Element Cycling Functions of Hydrothermarchaeota in Hydrothermal Sediment.</title>
        <authorList>
            <person name="Zhou Z."/>
            <person name="Liu Y."/>
            <person name="Xu W."/>
            <person name="Pan J."/>
            <person name="Luo Z.H."/>
            <person name="Li M."/>
        </authorList>
    </citation>
    <scope>NUCLEOTIDE SEQUENCE [LARGE SCALE GENOMIC DNA]</scope>
    <source>
        <strain evidence="2">SpSt-788</strain>
    </source>
</reference>
<dbReference type="SUPFAM" id="SSF159659">
    <property type="entry name" value="Cgl1923-like"/>
    <property type="match status" value="1"/>
</dbReference>
<organism evidence="2">
    <name type="scientific">Thermodesulfovibrio aggregans</name>
    <dbReference type="NCBI Taxonomy" id="86166"/>
    <lineage>
        <taxon>Bacteria</taxon>
        <taxon>Pseudomonadati</taxon>
        <taxon>Nitrospirota</taxon>
        <taxon>Thermodesulfovibrionia</taxon>
        <taxon>Thermodesulfovibrionales</taxon>
        <taxon>Thermodesulfovibrionaceae</taxon>
        <taxon>Thermodesulfovibrio</taxon>
    </lineage>
</organism>
<gene>
    <name evidence="2" type="ORF">ENV75_01580</name>
</gene>
<name>A0A7C4EPG5_9BACT</name>
<protein>
    <recommendedName>
        <fullName evidence="3">PAC2 family protein</fullName>
    </recommendedName>
</protein>
<dbReference type="EMBL" id="DTHO01000014">
    <property type="protein sequence ID" value="HGG99131.1"/>
    <property type="molecule type" value="Genomic_DNA"/>
</dbReference>
<comment type="caution">
    <text evidence="2">The sequence shown here is derived from an EMBL/GenBank/DDBJ whole genome shotgun (WGS) entry which is preliminary data.</text>
</comment>
<dbReference type="PANTHER" id="PTHR35610">
    <property type="entry name" value="3-ISOPROPYLMALATE DEHYDRATASE-RELATED"/>
    <property type="match status" value="1"/>
</dbReference>
<accession>A0A7C4EPG5</accession>
<dbReference type="InterPro" id="IPR019151">
    <property type="entry name" value="Proteasome_assmbl_chaperone_2"/>
</dbReference>
<evidence type="ECO:0000313" key="2">
    <source>
        <dbReference type="EMBL" id="HGG99131.1"/>
    </source>
</evidence>
<sequence length="289" mass="33431">MELTIYKKVELHEPKFIIGLDGWANAGKISTNVVIYLINKLKAEKFAEIKSDLFYILSLNRPQVSITEGLVKEFSFPKNYLYFAKDKKTLKDFIFLLGHEPDIRWAEYADNVFHIAKLYNVKRIITVGGFADYILHTAEPPVSAVVNTKNMKAHMQEFSVEFIDYHGSASLHSFFHLRKDIEIVTLWGSVPVYLTQSPKSYYSVLKVLLAVSEMNIDIEDMKEAAEKVDEKIEEIIAQNPHLKELVENLKELQNERKPSRQEIENLIKEIEEFFKKQKGEGYEGNNPLL</sequence>
<evidence type="ECO:0008006" key="3">
    <source>
        <dbReference type="Google" id="ProtNLM"/>
    </source>
</evidence>
<dbReference type="Gene3D" id="3.40.50.10900">
    <property type="entry name" value="PAC-like subunit"/>
    <property type="match status" value="1"/>
</dbReference>
<dbReference type="Pfam" id="PF09754">
    <property type="entry name" value="PAC2"/>
    <property type="match status" value="1"/>
</dbReference>
<proteinExistence type="predicted"/>
<dbReference type="AlphaFoldDB" id="A0A7C4EPG5"/>
<evidence type="ECO:0000256" key="1">
    <source>
        <dbReference type="SAM" id="Coils"/>
    </source>
</evidence>
<feature type="coiled-coil region" evidence="1">
    <location>
        <begin position="211"/>
        <end position="269"/>
    </location>
</feature>
<dbReference type="InterPro" id="IPR038389">
    <property type="entry name" value="PSMG2_sf"/>
</dbReference>
<dbReference type="PANTHER" id="PTHR35610:SF7">
    <property type="entry name" value="3-ISOPROPYLMALATE DEHYDRATASE"/>
    <property type="match status" value="1"/>
</dbReference>